<evidence type="ECO:0000313" key="12">
    <source>
        <dbReference type="Proteomes" id="UP000176864"/>
    </source>
</evidence>
<dbReference type="FunFam" id="3.40.50.300:FF:000287">
    <property type="entry name" value="Multidrug ABC transporter ATP-binding protein"/>
    <property type="match status" value="1"/>
</dbReference>
<gene>
    <name evidence="11" type="ORF">A2751_02680</name>
</gene>
<reference evidence="11 12" key="1">
    <citation type="journal article" date="2016" name="Nat. Commun.">
        <title>Thousands of microbial genomes shed light on interconnected biogeochemical processes in an aquifer system.</title>
        <authorList>
            <person name="Anantharaman K."/>
            <person name="Brown C.T."/>
            <person name="Hug L.A."/>
            <person name="Sharon I."/>
            <person name="Castelle C.J."/>
            <person name="Probst A.J."/>
            <person name="Thomas B.C."/>
            <person name="Singh A."/>
            <person name="Wilkins M.J."/>
            <person name="Karaoz U."/>
            <person name="Brodie E.L."/>
            <person name="Williams K.H."/>
            <person name="Hubbard S.S."/>
            <person name="Banfield J.F."/>
        </authorList>
    </citation>
    <scope>NUCLEOTIDE SEQUENCE [LARGE SCALE GENOMIC DNA]</scope>
</reference>
<evidence type="ECO:0000256" key="8">
    <source>
        <dbReference type="SAM" id="Phobius"/>
    </source>
</evidence>
<evidence type="ECO:0000256" key="7">
    <source>
        <dbReference type="ARBA" id="ARBA00023136"/>
    </source>
</evidence>
<dbReference type="Pfam" id="PF00005">
    <property type="entry name" value="ABC_tran"/>
    <property type="match status" value="1"/>
</dbReference>
<protein>
    <recommendedName>
        <fullName evidence="13">ABC transporter ATP-binding protein</fullName>
    </recommendedName>
</protein>
<evidence type="ECO:0008006" key="13">
    <source>
        <dbReference type="Google" id="ProtNLM"/>
    </source>
</evidence>
<dbReference type="PANTHER" id="PTHR24221:SF654">
    <property type="entry name" value="ATP-BINDING CASSETTE SUB-FAMILY B MEMBER 6"/>
    <property type="match status" value="1"/>
</dbReference>
<dbReference type="STRING" id="1817824.A2751_02680"/>
<feature type="transmembrane region" description="Helical" evidence="8">
    <location>
        <begin position="24"/>
        <end position="44"/>
    </location>
</feature>
<evidence type="ECO:0000256" key="5">
    <source>
        <dbReference type="ARBA" id="ARBA00022840"/>
    </source>
</evidence>
<feature type="domain" description="ABC transmembrane type-1" evidence="10">
    <location>
        <begin position="30"/>
        <end position="314"/>
    </location>
</feature>
<keyword evidence="4" id="KW-0547">Nucleotide-binding</keyword>
<dbReference type="AlphaFoldDB" id="A0A1F5NJP4"/>
<evidence type="ECO:0000313" key="11">
    <source>
        <dbReference type="EMBL" id="OGE77926.1"/>
    </source>
</evidence>
<feature type="transmembrane region" description="Helical" evidence="8">
    <location>
        <begin position="172"/>
        <end position="190"/>
    </location>
</feature>
<evidence type="ECO:0000256" key="4">
    <source>
        <dbReference type="ARBA" id="ARBA00022741"/>
    </source>
</evidence>
<keyword evidence="7 8" id="KW-0472">Membrane</keyword>
<dbReference type="SUPFAM" id="SSF52540">
    <property type="entry name" value="P-loop containing nucleoside triphosphate hydrolases"/>
    <property type="match status" value="1"/>
</dbReference>
<dbReference type="PROSITE" id="PS50929">
    <property type="entry name" value="ABC_TM1F"/>
    <property type="match status" value="1"/>
</dbReference>
<dbReference type="InterPro" id="IPR039421">
    <property type="entry name" value="Type_1_exporter"/>
</dbReference>
<dbReference type="Proteomes" id="UP000176864">
    <property type="component" value="Unassembled WGS sequence"/>
</dbReference>
<dbReference type="SMART" id="SM00382">
    <property type="entry name" value="AAA"/>
    <property type="match status" value="1"/>
</dbReference>
<organism evidence="11 12">
    <name type="scientific">Candidatus Doudnabacteria bacterium RIFCSPHIGHO2_01_FULL_46_14</name>
    <dbReference type="NCBI Taxonomy" id="1817824"/>
    <lineage>
        <taxon>Bacteria</taxon>
        <taxon>Candidatus Doudnaibacteriota</taxon>
    </lineage>
</organism>
<evidence type="ECO:0000259" key="10">
    <source>
        <dbReference type="PROSITE" id="PS50929"/>
    </source>
</evidence>
<sequence>MYNSEMQSLTRQTIKIFWQHAKRYTWMPYVIFFGMAGVTLMRNIPPLLYRRVIDLLASAPVPNAVKTAIGLITLAFTLNIIRIIVWRGLNFINNFFQARVMADLMQTCYEHLQKHSIGFFNSNFIGSLVTKVKRFERAFEQLSDQAFTQMGRSAVDVVVIVVILFWRSLLFGFLMLGWVITYVGIVYLFARYRFPYDTRRAATDSETTGQLADTMTNNFNIKIFSGYIFEFKRFKKVIENQFRARKKSYNIGTFSELFQGLYMITLEFGMLYFVINLWQKGLATVGDIALIQAYLFRVFDQLWDTGKYIRLIYEAIADANEMTEILIAEHEIQDSKNAKVLRVKKGAIEFQNVNFGYHEGLEILSNFNLSIKPGERVALVGPSGGGKSTIVKLILRFYDIQGGQINIDSQDITSVTQDSLRENIAFVPQDPILFHRSLFDNIRYAKPKASDQEVIEAARLAHADEFISKLTHGYNTFTGERGIKLSGGERQRVAIARAILKNAPILVLDEATSSLDSESEYLIQDALKNLMRGHTTIVIAHRLSTIMQMDRIVVIEGGHILEEGKHKELVKAKDGTYQRLWNIQAGGFAG</sequence>
<feature type="transmembrane region" description="Helical" evidence="8">
    <location>
        <begin position="64"/>
        <end position="85"/>
    </location>
</feature>
<keyword evidence="2" id="KW-0813">Transport</keyword>
<dbReference type="GO" id="GO:0005886">
    <property type="term" value="C:plasma membrane"/>
    <property type="evidence" value="ECO:0007669"/>
    <property type="project" value="UniProtKB-SubCell"/>
</dbReference>
<dbReference type="GO" id="GO:0005524">
    <property type="term" value="F:ATP binding"/>
    <property type="evidence" value="ECO:0007669"/>
    <property type="project" value="UniProtKB-KW"/>
</dbReference>
<dbReference type="GO" id="GO:0034040">
    <property type="term" value="F:ATPase-coupled lipid transmembrane transporter activity"/>
    <property type="evidence" value="ECO:0007669"/>
    <property type="project" value="TreeGrafter"/>
</dbReference>
<accession>A0A1F5NJP4</accession>
<evidence type="ECO:0000256" key="2">
    <source>
        <dbReference type="ARBA" id="ARBA00022448"/>
    </source>
</evidence>
<name>A0A1F5NJP4_9BACT</name>
<keyword evidence="3 8" id="KW-0812">Transmembrane</keyword>
<dbReference type="InterPro" id="IPR017871">
    <property type="entry name" value="ABC_transporter-like_CS"/>
</dbReference>
<dbReference type="Gene3D" id="3.40.50.300">
    <property type="entry name" value="P-loop containing nucleotide triphosphate hydrolases"/>
    <property type="match status" value="1"/>
</dbReference>
<comment type="caution">
    <text evidence="11">The sequence shown here is derived from an EMBL/GenBank/DDBJ whole genome shotgun (WGS) entry which is preliminary data.</text>
</comment>
<dbReference type="InterPro" id="IPR011527">
    <property type="entry name" value="ABC1_TM_dom"/>
</dbReference>
<comment type="subcellular location">
    <subcellularLocation>
        <location evidence="1">Cell membrane</location>
        <topology evidence="1">Multi-pass membrane protein</topology>
    </subcellularLocation>
</comment>
<dbReference type="SUPFAM" id="SSF90123">
    <property type="entry name" value="ABC transporter transmembrane region"/>
    <property type="match status" value="1"/>
</dbReference>
<dbReference type="GO" id="GO:0140359">
    <property type="term" value="F:ABC-type transporter activity"/>
    <property type="evidence" value="ECO:0007669"/>
    <property type="project" value="InterPro"/>
</dbReference>
<proteinExistence type="predicted"/>
<dbReference type="PROSITE" id="PS50893">
    <property type="entry name" value="ABC_TRANSPORTER_2"/>
    <property type="match status" value="1"/>
</dbReference>
<dbReference type="GO" id="GO:0016887">
    <property type="term" value="F:ATP hydrolysis activity"/>
    <property type="evidence" value="ECO:0007669"/>
    <property type="project" value="InterPro"/>
</dbReference>
<dbReference type="PANTHER" id="PTHR24221">
    <property type="entry name" value="ATP-BINDING CASSETTE SUB-FAMILY B"/>
    <property type="match status" value="1"/>
</dbReference>
<evidence type="ECO:0000256" key="6">
    <source>
        <dbReference type="ARBA" id="ARBA00022989"/>
    </source>
</evidence>
<evidence type="ECO:0000256" key="3">
    <source>
        <dbReference type="ARBA" id="ARBA00022692"/>
    </source>
</evidence>
<dbReference type="InterPro" id="IPR003439">
    <property type="entry name" value="ABC_transporter-like_ATP-bd"/>
</dbReference>
<dbReference type="Gene3D" id="1.20.1560.10">
    <property type="entry name" value="ABC transporter type 1, transmembrane domain"/>
    <property type="match status" value="1"/>
</dbReference>
<evidence type="ECO:0000259" key="9">
    <source>
        <dbReference type="PROSITE" id="PS50893"/>
    </source>
</evidence>
<dbReference type="EMBL" id="MFEK01000016">
    <property type="protein sequence ID" value="OGE77926.1"/>
    <property type="molecule type" value="Genomic_DNA"/>
</dbReference>
<dbReference type="InterPro" id="IPR003593">
    <property type="entry name" value="AAA+_ATPase"/>
</dbReference>
<evidence type="ECO:0000256" key="1">
    <source>
        <dbReference type="ARBA" id="ARBA00004651"/>
    </source>
</evidence>
<dbReference type="InterPro" id="IPR036640">
    <property type="entry name" value="ABC1_TM_sf"/>
</dbReference>
<dbReference type="Pfam" id="PF00664">
    <property type="entry name" value="ABC_membrane"/>
    <property type="match status" value="1"/>
</dbReference>
<feature type="domain" description="ABC transporter" evidence="9">
    <location>
        <begin position="348"/>
        <end position="582"/>
    </location>
</feature>
<keyword evidence="5" id="KW-0067">ATP-binding</keyword>
<dbReference type="InterPro" id="IPR027417">
    <property type="entry name" value="P-loop_NTPase"/>
</dbReference>
<keyword evidence="6 8" id="KW-1133">Transmembrane helix</keyword>
<dbReference type="PROSITE" id="PS00211">
    <property type="entry name" value="ABC_TRANSPORTER_1"/>
    <property type="match status" value="1"/>
</dbReference>